<dbReference type="InterPro" id="IPR018060">
    <property type="entry name" value="HTH_AraC"/>
</dbReference>
<dbReference type="GO" id="GO:0003700">
    <property type="term" value="F:DNA-binding transcription factor activity"/>
    <property type="evidence" value="ECO:0007669"/>
    <property type="project" value="InterPro"/>
</dbReference>
<reference evidence="5 7" key="1">
    <citation type="submission" date="2019-06" db="EMBL/GenBank/DDBJ databases">
        <title>Draft genome sequence of [Clostridium] clostridioforme NBRC 113352.</title>
        <authorList>
            <person name="Miura T."/>
            <person name="Furukawa M."/>
            <person name="Shimamura M."/>
            <person name="Ohyama Y."/>
            <person name="Yamazoe A."/>
            <person name="Kawasaki H."/>
        </authorList>
    </citation>
    <scope>NUCLEOTIDE SEQUENCE [LARGE SCALE GENOMIC DNA]</scope>
    <source>
        <strain evidence="5 7">NBRC 113352</strain>
    </source>
</reference>
<evidence type="ECO:0000313" key="6">
    <source>
        <dbReference type="EMBL" id="NSJ43920.1"/>
    </source>
</evidence>
<evidence type="ECO:0000256" key="2">
    <source>
        <dbReference type="ARBA" id="ARBA00023125"/>
    </source>
</evidence>
<dbReference type="Proteomes" id="UP000315200">
    <property type="component" value="Unassembled WGS sequence"/>
</dbReference>
<dbReference type="EMBL" id="BJLB01000001">
    <property type="protein sequence ID" value="GEA38038.1"/>
    <property type="molecule type" value="Genomic_DNA"/>
</dbReference>
<comment type="caution">
    <text evidence="5">The sequence shown here is derived from an EMBL/GenBank/DDBJ whole genome shotgun (WGS) entry which is preliminary data.</text>
</comment>
<proteinExistence type="predicted"/>
<evidence type="ECO:0000259" key="4">
    <source>
        <dbReference type="PROSITE" id="PS01124"/>
    </source>
</evidence>
<evidence type="ECO:0000313" key="7">
    <source>
        <dbReference type="Proteomes" id="UP000315200"/>
    </source>
</evidence>
<sequence length="244" mass="28525">MSRNLPAGQCILINSNVIHSTKCTHPNRAIVLQIPIEFMETYIPEVSQLLFLWNPETQDPIMRTKLDRMKDTLTQMQIANDIRPEGFLLRFNSLLFELLFQLYHNFSVQVLKPDVNQKNKALSRLDPVLTYTARNYNRPITTSEIARVAFLQPGYFCRFFKKCMGVTFLEYQNELRLSYIYRDLITTEDSVRDILERHGFTNYKLFRRMFGEQFGDTPSGVRKLPACTLPTGKHASFLSYSLLY</sequence>
<dbReference type="SMART" id="SM00342">
    <property type="entry name" value="HTH_ARAC"/>
    <property type="match status" value="1"/>
</dbReference>
<dbReference type="PANTHER" id="PTHR43280:SF34">
    <property type="entry name" value="ARAC-FAMILY TRANSCRIPTIONAL REGULATOR"/>
    <property type="match status" value="1"/>
</dbReference>
<evidence type="ECO:0000313" key="8">
    <source>
        <dbReference type="Proteomes" id="UP000719916"/>
    </source>
</evidence>
<accession>A0A829W9M1</accession>
<keyword evidence="1" id="KW-0805">Transcription regulation</keyword>
<dbReference type="PANTHER" id="PTHR43280">
    <property type="entry name" value="ARAC-FAMILY TRANSCRIPTIONAL REGULATOR"/>
    <property type="match status" value="1"/>
</dbReference>
<keyword evidence="2" id="KW-0238">DNA-binding</keyword>
<protein>
    <submittedName>
        <fullName evidence="5">AraC family transcriptional regulator</fullName>
    </submittedName>
    <submittedName>
        <fullName evidence="6">Helix-turn-helix transcriptional regulator</fullName>
    </submittedName>
</protein>
<reference evidence="6 8" key="2">
    <citation type="journal article" date="2020" name="Cell Host Microbe">
        <title>Functional and Genomic Variation between Human-Derived Isolates of Lachnospiraceae Reveals Inter- and Intra-Species Diversity.</title>
        <authorList>
            <person name="Sorbara M.T."/>
            <person name="Littmann E.R."/>
            <person name="Fontana E."/>
            <person name="Moody T.U."/>
            <person name="Kohout C.E."/>
            <person name="Gjonbalaj M."/>
            <person name="Eaton V."/>
            <person name="Seok R."/>
            <person name="Leiner I.M."/>
            <person name="Pamer E.G."/>
        </authorList>
    </citation>
    <scope>NUCLEOTIDE SEQUENCE [LARGE SCALE GENOMIC DNA]</scope>
    <source>
        <strain evidence="6 8">MSK.2.26</strain>
    </source>
</reference>
<evidence type="ECO:0000256" key="1">
    <source>
        <dbReference type="ARBA" id="ARBA00023015"/>
    </source>
</evidence>
<dbReference type="Pfam" id="PF12833">
    <property type="entry name" value="HTH_18"/>
    <property type="match status" value="1"/>
</dbReference>
<dbReference type="RefSeq" id="WP_002584243.1">
    <property type="nucleotide sequence ID" value="NZ_BJLB01000001.1"/>
</dbReference>
<evidence type="ECO:0000256" key="3">
    <source>
        <dbReference type="ARBA" id="ARBA00023163"/>
    </source>
</evidence>
<dbReference type="PROSITE" id="PS01124">
    <property type="entry name" value="HTH_ARAC_FAMILY_2"/>
    <property type="match status" value="1"/>
</dbReference>
<feature type="domain" description="HTH araC/xylS-type" evidence="4">
    <location>
        <begin position="126"/>
        <end position="224"/>
    </location>
</feature>
<dbReference type="Proteomes" id="UP000719916">
    <property type="component" value="Unassembled WGS sequence"/>
</dbReference>
<dbReference type="EMBL" id="JAAISW010000012">
    <property type="protein sequence ID" value="NSJ43920.1"/>
    <property type="molecule type" value="Genomic_DNA"/>
</dbReference>
<name>A0A829W9M1_9FIRM</name>
<dbReference type="SUPFAM" id="SSF46689">
    <property type="entry name" value="Homeodomain-like"/>
    <property type="match status" value="2"/>
</dbReference>
<dbReference type="Gene3D" id="1.10.10.60">
    <property type="entry name" value="Homeodomain-like"/>
    <property type="match status" value="2"/>
</dbReference>
<evidence type="ECO:0000313" key="5">
    <source>
        <dbReference type="EMBL" id="GEA38038.1"/>
    </source>
</evidence>
<dbReference type="GO" id="GO:0043565">
    <property type="term" value="F:sequence-specific DNA binding"/>
    <property type="evidence" value="ECO:0007669"/>
    <property type="project" value="InterPro"/>
</dbReference>
<keyword evidence="3" id="KW-0804">Transcription</keyword>
<reference evidence="6" key="3">
    <citation type="submission" date="2020-02" db="EMBL/GenBank/DDBJ databases">
        <authorList>
            <person name="Littmann E."/>
            <person name="Sorbara M."/>
        </authorList>
    </citation>
    <scope>NUCLEOTIDE SEQUENCE</scope>
    <source>
        <strain evidence="6">MSK.2.26</strain>
    </source>
</reference>
<dbReference type="AlphaFoldDB" id="A0A829W9M1"/>
<organism evidence="5 7">
    <name type="scientific">Enterocloster clostridioformis</name>
    <dbReference type="NCBI Taxonomy" id="1531"/>
    <lineage>
        <taxon>Bacteria</taxon>
        <taxon>Bacillati</taxon>
        <taxon>Bacillota</taxon>
        <taxon>Clostridia</taxon>
        <taxon>Lachnospirales</taxon>
        <taxon>Lachnospiraceae</taxon>
        <taxon>Enterocloster</taxon>
    </lineage>
</organism>
<gene>
    <name evidence="5" type="ORF">Ccl03g_37510</name>
    <name evidence="6" type="ORF">G5B26_10070</name>
</gene>
<dbReference type="InterPro" id="IPR009057">
    <property type="entry name" value="Homeodomain-like_sf"/>
</dbReference>